<organism evidence="11 12">
    <name type="scientific">Liberibacter crescens (strain BT-1)</name>
    <dbReference type="NCBI Taxonomy" id="1215343"/>
    <lineage>
        <taxon>Bacteria</taxon>
        <taxon>Pseudomonadati</taxon>
        <taxon>Pseudomonadota</taxon>
        <taxon>Alphaproteobacteria</taxon>
        <taxon>Hyphomicrobiales</taxon>
        <taxon>Rhizobiaceae</taxon>
        <taxon>Liberibacter</taxon>
    </lineage>
</organism>
<dbReference type="GO" id="GO:0016787">
    <property type="term" value="F:hydrolase activity"/>
    <property type="evidence" value="ECO:0007669"/>
    <property type="project" value="UniProtKB-KW"/>
</dbReference>
<evidence type="ECO:0000256" key="10">
    <source>
        <dbReference type="RuleBase" id="RU361274"/>
    </source>
</evidence>
<dbReference type="GO" id="GO:0017061">
    <property type="term" value="F:S-methyl-5-thioadenosine phosphorylase activity"/>
    <property type="evidence" value="ECO:0007669"/>
    <property type="project" value="UniProtKB-EC"/>
</dbReference>
<dbReference type="Proteomes" id="UP000010799">
    <property type="component" value="Chromosome"/>
</dbReference>
<evidence type="ECO:0000256" key="4">
    <source>
        <dbReference type="ARBA" id="ARBA00022723"/>
    </source>
</evidence>
<dbReference type="RefSeq" id="WP_015273657.1">
    <property type="nucleotide sequence ID" value="NC_019907.1"/>
</dbReference>
<dbReference type="InterPro" id="IPR038371">
    <property type="entry name" value="Cu_polyphenol_OxRdtase_sf"/>
</dbReference>
<keyword evidence="4" id="KW-0479">Metal-binding</keyword>
<name>L0EW95_LIBCB</name>
<evidence type="ECO:0000256" key="7">
    <source>
        <dbReference type="ARBA" id="ARBA00047989"/>
    </source>
</evidence>
<reference evidence="11 12" key="1">
    <citation type="journal article" date="2012" name="Stand. Genomic Sci.">
        <title>Complete genome sequence of Liberibacter crescens BT-1.</title>
        <authorList>
            <person name="Leonard M.T."/>
            <person name="Fagen J.R."/>
            <person name="Davis-Richardson A.G."/>
            <person name="Davis M.J."/>
            <person name="Triplett E.W."/>
        </authorList>
    </citation>
    <scope>NUCLEOTIDE SEQUENCE [LARGE SCALE GENOMIC DNA]</scope>
    <source>
        <strain evidence="11 12">BT-1</strain>
    </source>
</reference>
<sequence>MKKVLFSAKPLLSPSISSIQGVIHGFFKRHSGVSEGVYSSLNVSFSAGDDDKKVIENRSYIASWFSLPVNKLITAQQVHSATVAILDADYDKKMPIEADGLVTDKMNVIIGVMTADCVPVLFVDPNKRIIGASHAGWRGVLSGILENTVEKIVSLGAIQEQIIACLGPSITSAYYEVGPEFVKQFLAYDISYQDFFCPSLKESYFMFDLPSLVLRKLSTLGVQATSLERCTYKEHSNFFSYRRSLHAGETDYGRQLSAILLT</sequence>
<evidence type="ECO:0000256" key="5">
    <source>
        <dbReference type="ARBA" id="ARBA00022801"/>
    </source>
</evidence>
<evidence type="ECO:0000256" key="6">
    <source>
        <dbReference type="ARBA" id="ARBA00022833"/>
    </source>
</evidence>
<comment type="catalytic activity">
    <reaction evidence="8">
        <text>adenosine + phosphate = alpha-D-ribose 1-phosphate + adenine</text>
        <dbReference type="Rhea" id="RHEA:27642"/>
        <dbReference type="ChEBI" id="CHEBI:16335"/>
        <dbReference type="ChEBI" id="CHEBI:16708"/>
        <dbReference type="ChEBI" id="CHEBI:43474"/>
        <dbReference type="ChEBI" id="CHEBI:57720"/>
        <dbReference type="EC" id="2.4.2.1"/>
    </reaction>
    <physiologicalReaction direction="left-to-right" evidence="8">
        <dbReference type="Rhea" id="RHEA:27643"/>
    </physiologicalReaction>
</comment>
<gene>
    <name evidence="11" type="ordered locus">B488_12400</name>
</gene>
<dbReference type="KEGG" id="lcc:B488_12400"/>
<dbReference type="STRING" id="1215343.B488_12400"/>
<dbReference type="Pfam" id="PF02578">
    <property type="entry name" value="Cu-oxidase_4"/>
    <property type="match status" value="1"/>
</dbReference>
<evidence type="ECO:0000256" key="8">
    <source>
        <dbReference type="ARBA" id="ARBA00048968"/>
    </source>
</evidence>
<evidence type="ECO:0000256" key="3">
    <source>
        <dbReference type="ARBA" id="ARBA00022679"/>
    </source>
</evidence>
<comment type="catalytic activity">
    <reaction evidence="1">
        <text>inosine + phosphate = alpha-D-ribose 1-phosphate + hypoxanthine</text>
        <dbReference type="Rhea" id="RHEA:27646"/>
        <dbReference type="ChEBI" id="CHEBI:17368"/>
        <dbReference type="ChEBI" id="CHEBI:17596"/>
        <dbReference type="ChEBI" id="CHEBI:43474"/>
        <dbReference type="ChEBI" id="CHEBI:57720"/>
        <dbReference type="EC" id="2.4.2.1"/>
    </reaction>
    <physiologicalReaction direction="left-to-right" evidence="1">
        <dbReference type="Rhea" id="RHEA:27647"/>
    </physiologicalReaction>
</comment>
<keyword evidence="12" id="KW-1185">Reference proteome</keyword>
<dbReference type="PANTHER" id="PTHR30616">
    <property type="entry name" value="UNCHARACTERIZED PROTEIN YFIH"/>
    <property type="match status" value="1"/>
</dbReference>
<dbReference type="NCBIfam" id="TIGR00726">
    <property type="entry name" value="peptidoglycan editing factor PgeF"/>
    <property type="match status" value="1"/>
</dbReference>
<comment type="similarity">
    <text evidence="2 10">Belongs to the purine nucleoside phosphorylase YfiH/LACC1 family.</text>
</comment>
<comment type="catalytic activity">
    <reaction evidence="7">
        <text>adenosine + H2O + H(+) = inosine + NH4(+)</text>
        <dbReference type="Rhea" id="RHEA:24408"/>
        <dbReference type="ChEBI" id="CHEBI:15377"/>
        <dbReference type="ChEBI" id="CHEBI:15378"/>
        <dbReference type="ChEBI" id="CHEBI:16335"/>
        <dbReference type="ChEBI" id="CHEBI:17596"/>
        <dbReference type="ChEBI" id="CHEBI:28938"/>
        <dbReference type="EC" id="3.5.4.4"/>
    </reaction>
    <physiologicalReaction direction="left-to-right" evidence="7">
        <dbReference type="Rhea" id="RHEA:24409"/>
    </physiologicalReaction>
</comment>
<dbReference type="CDD" id="cd16833">
    <property type="entry name" value="YfiH"/>
    <property type="match status" value="1"/>
</dbReference>
<evidence type="ECO:0000313" key="12">
    <source>
        <dbReference type="Proteomes" id="UP000010799"/>
    </source>
</evidence>
<dbReference type="InterPro" id="IPR003730">
    <property type="entry name" value="Cu_polyphenol_OxRdtase"/>
</dbReference>
<dbReference type="InterPro" id="IPR011324">
    <property type="entry name" value="Cytotoxic_necrot_fac-like_cat"/>
</dbReference>
<proteinExistence type="inferred from homology"/>
<keyword evidence="6" id="KW-0862">Zinc</keyword>
<dbReference type="HOGENOM" id="CLU_065784_2_0_5"/>
<comment type="catalytic activity">
    <reaction evidence="9">
        <text>S-methyl-5'-thioadenosine + phosphate = 5-(methylsulfanyl)-alpha-D-ribose 1-phosphate + adenine</text>
        <dbReference type="Rhea" id="RHEA:11852"/>
        <dbReference type="ChEBI" id="CHEBI:16708"/>
        <dbReference type="ChEBI" id="CHEBI:17509"/>
        <dbReference type="ChEBI" id="CHEBI:43474"/>
        <dbReference type="ChEBI" id="CHEBI:58533"/>
        <dbReference type="EC" id="2.4.2.28"/>
    </reaction>
    <physiologicalReaction direction="left-to-right" evidence="9">
        <dbReference type="Rhea" id="RHEA:11853"/>
    </physiologicalReaction>
</comment>
<accession>L0EW95</accession>
<evidence type="ECO:0000256" key="9">
    <source>
        <dbReference type="ARBA" id="ARBA00049893"/>
    </source>
</evidence>
<evidence type="ECO:0000313" key="11">
    <source>
        <dbReference type="EMBL" id="AGA65232.1"/>
    </source>
</evidence>
<dbReference type="SUPFAM" id="SSF64438">
    <property type="entry name" value="CNF1/YfiH-like putative cysteine hydrolases"/>
    <property type="match status" value="1"/>
</dbReference>
<dbReference type="EMBL" id="CP003789">
    <property type="protein sequence ID" value="AGA65232.1"/>
    <property type="molecule type" value="Genomic_DNA"/>
</dbReference>
<evidence type="ECO:0000256" key="2">
    <source>
        <dbReference type="ARBA" id="ARBA00007353"/>
    </source>
</evidence>
<keyword evidence="5" id="KW-0378">Hydrolase</keyword>
<dbReference type="AlphaFoldDB" id="L0EW95"/>
<keyword evidence="3" id="KW-0808">Transferase</keyword>
<protein>
    <recommendedName>
        <fullName evidence="10">Purine nucleoside phosphorylase</fullName>
    </recommendedName>
</protein>
<dbReference type="GO" id="GO:0005507">
    <property type="term" value="F:copper ion binding"/>
    <property type="evidence" value="ECO:0007669"/>
    <property type="project" value="TreeGrafter"/>
</dbReference>
<dbReference type="Gene3D" id="3.60.140.10">
    <property type="entry name" value="CNF1/YfiH-like putative cysteine hydrolases"/>
    <property type="match status" value="1"/>
</dbReference>
<dbReference type="PANTHER" id="PTHR30616:SF2">
    <property type="entry name" value="PURINE NUCLEOSIDE PHOSPHORYLASE LACC1"/>
    <property type="match status" value="1"/>
</dbReference>
<evidence type="ECO:0000256" key="1">
    <source>
        <dbReference type="ARBA" id="ARBA00000553"/>
    </source>
</evidence>
<dbReference type="PATRIC" id="fig|1215343.11.peg.1279"/>
<dbReference type="eggNOG" id="COG1496">
    <property type="taxonomic scope" value="Bacteria"/>
</dbReference>